<protein>
    <recommendedName>
        <fullName evidence="5">5'-3' exonuclease</fullName>
    </recommendedName>
</protein>
<proteinExistence type="predicted"/>
<dbReference type="InterPro" id="IPR008918">
    <property type="entry name" value="HhH2"/>
</dbReference>
<dbReference type="Pfam" id="PF02739">
    <property type="entry name" value="5_3_exonuc_N"/>
    <property type="match status" value="1"/>
</dbReference>
<dbReference type="InterPro" id="IPR036279">
    <property type="entry name" value="5-3_exonuclease_C_sf"/>
</dbReference>
<keyword evidence="1" id="KW-0540">Nuclease</keyword>
<dbReference type="SMART" id="SM00475">
    <property type="entry name" value="53EXOc"/>
    <property type="match status" value="1"/>
</dbReference>
<reference evidence="8" key="1">
    <citation type="journal article" date="2019" name="Int. J. Syst. Evol. Microbiol.">
        <title>The Global Catalogue of Microorganisms (GCM) 10K type strain sequencing project: providing services to taxonomists for standard genome sequencing and annotation.</title>
        <authorList>
            <consortium name="The Broad Institute Genomics Platform"/>
            <consortium name="The Broad Institute Genome Sequencing Center for Infectious Disease"/>
            <person name="Wu L."/>
            <person name="Ma J."/>
        </authorList>
    </citation>
    <scope>NUCLEOTIDE SEQUENCE [LARGE SCALE GENOMIC DNA]</scope>
    <source>
        <strain evidence="8">KACC 14058</strain>
    </source>
</reference>
<dbReference type="InterPro" id="IPR002421">
    <property type="entry name" value="5-3_exonuclease"/>
</dbReference>
<dbReference type="Gene3D" id="1.10.150.20">
    <property type="entry name" value="5' to 3' exonuclease, C-terminal subdomain"/>
    <property type="match status" value="1"/>
</dbReference>
<evidence type="ECO:0000256" key="1">
    <source>
        <dbReference type="ARBA" id="ARBA00022722"/>
    </source>
</evidence>
<organism evidence="7 8">
    <name type="scientific">Gracilibacillus marinus</name>
    <dbReference type="NCBI Taxonomy" id="630535"/>
    <lineage>
        <taxon>Bacteria</taxon>
        <taxon>Bacillati</taxon>
        <taxon>Bacillota</taxon>
        <taxon>Bacilli</taxon>
        <taxon>Bacillales</taxon>
        <taxon>Bacillaceae</taxon>
        <taxon>Gracilibacillus</taxon>
    </lineage>
</organism>
<comment type="caution">
    <text evidence="7">The sequence shown here is derived from an EMBL/GenBank/DDBJ whole genome shotgun (WGS) entry which is preliminary data.</text>
</comment>
<dbReference type="Proteomes" id="UP001595880">
    <property type="component" value="Unassembled WGS sequence"/>
</dbReference>
<comment type="function">
    <text evidence="4">5'-3' exonuclease acting preferentially on double-stranded DNA.</text>
</comment>
<evidence type="ECO:0000313" key="7">
    <source>
        <dbReference type="EMBL" id="MFC4387568.1"/>
    </source>
</evidence>
<keyword evidence="2" id="KW-0378">Hydrolase</keyword>
<dbReference type="PANTHER" id="PTHR42646">
    <property type="entry name" value="FLAP ENDONUCLEASE XNI"/>
    <property type="match status" value="1"/>
</dbReference>
<accession>A0ABV8VXP9</accession>
<dbReference type="InterPro" id="IPR020046">
    <property type="entry name" value="5-3_exonucl_a-hlix_arch_N"/>
</dbReference>
<dbReference type="CDD" id="cd09859">
    <property type="entry name" value="PIN_53EXO"/>
    <property type="match status" value="1"/>
</dbReference>
<evidence type="ECO:0000313" key="8">
    <source>
        <dbReference type="Proteomes" id="UP001595880"/>
    </source>
</evidence>
<dbReference type="CDD" id="cd09898">
    <property type="entry name" value="H3TH_53EXO"/>
    <property type="match status" value="1"/>
</dbReference>
<dbReference type="GO" id="GO:0004527">
    <property type="term" value="F:exonuclease activity"/>
    <property type="evidence" value="ECO:0007669"/>
    <property type="project" value="UniProtKB-KW"/>
</dbReference>
<evidence type="ECO:0000256" key="2">
    <source>
        <dbReference type="ARBA" id="ARBA00022801"/>
    </source>
</evidence>
<dbReference type="SUPFAM" id="SSF47807">
    <property type="entry name" value="5' to 3' exonuclease, C-terminal subdomain"/>
    <property type="match status" value="1"/>
</dbReference>
<dbReference type="Gene3D" id="3.40.50.1010">
    <property type="entry name" value="5'-nuclease"/>
    <property type="match status" value="1"/>
</dbReference>
<keyword evidence="3" id="KW-0238">DNA-binding</keyword>
<evidence type="ECO:0000256" key="3">
    <source>
        <dbReference type="ARBA" id="ARBA00023125"/>
    </source>
</evidence>
<dbReference type="InterPro" id="IPR029060">
    <property type="entry name" value="PIN-like_dom_sf"/>
</dbReference>
<evidence type="ECO:0000259" key="6">
    <source>
        <dbReference type="SMART" id="SM00475"/>
    </source>
</evidence>
<evidence type="ECO:0000256" key="4">
    <source>
        <dbReference type="ARBA" id="ARBA00049957"/>
    </source>
</evidence>
<evidence type="ECO:0000256" key="5">
    <source>
        <dbReference type="ARBA" id="ARBA00050026"/>
    </source>
</evidence>
<keyword evidence="7" id="KW-0269">Exonuclease</keyword>
<dbReference type="InterPro" id="IPR038969">
    <property type="entry name" value="FEN"/>
</dbReference>
<name>A0ABV8VXP9_9BACI</name>
<keyword evidence="8" id="KW-1185">Reference proteome</keyword>
<dbReference type="Pfam" id="PF01367">
    <property type="entry name" value="5_3_exonuc"/>
    <property type="match status" value="1"/>
</dbReference>
<dbReference type="PANTHER" id="PTHR42646:SF2">
    <property type="entry name" value="5'-3' EXONUCLEASE FAMILY PROTEIN"/>
    <property type="match status" value="1"/>
</dbReference>
<feature type="domain" description="5'-3' exonuclease" evidence="6">
    <location>
        <begin position="4"/>
        <end position="265"/>
    </location>
</feature>
<gene>
    <name evidence="7" type="ORF">ACFOZ1_07040</name>
</gene>
<dbReference type="SUPFAM" id="SSF88723">
    <property type="entry name" value="PIN domain-like"/>
    <property type="match status" value="1"/>
</dbReference>
<sequence length="298" mass="34173">MTRKKLLIIDGMALLFRGFYATSFTGNFMLNSKGIPRNGLFGFMNYFTDAIHTFEPTHILCCWDMGSKTFRNELFTEYKSNRQAPPEQLIPQFDLCKDVVTAFQIPNIGIVGYEADDCIGSIAKRYHNEFEITIVSGDKDLLQIVGTNIQVAIMKKGTGNYEVYTSENFFEKLQLRPEQIIDMKALMGDTADNYPGVKGVGEKTALKLLQQFDSVANLLKERDSLTKTMHKKITEYEDDLHISKKLATILTNMEIELDLSMAEWKNDHTSILSFLKDELEFSNTDRWLKKLKNDIQQQ</sequence>
<dbReference type="EMBL" id="JBHSDV010000001">
    <property type="protein sequence ID" value="MFC4387568.1"/>
    <property type="molecule type" value="Genomic_DNA"/>
</dbReference>
<dbReference type="InterPro" id="IPR020045">
    <property type="entry name" value="DNA_polI_H3TH"/>
</dbReference>
<dbReference type="SMART" id="SM00279">
    <property type="entry name" value="HhH2"/>
    <property type="match status" value="1"/>
</dbReference>
<dbReference type="RefSeq" id="WP_390197586.1">
    <property type="nucleotide sequence ID" value="NZ_JBHSDV010000001.1"/>
</dbReference>